<dbReference type="Proteomes" id="UP001237642">
    <property type="component" value="Unassembled WGS sequence"/>
</dbReference>
<dbReference type="Gene3D" id="2.130.10.10">
    <property type="entry name" value="YVTN repeat-like/Quinoprotein amine dehydrogenase"/>
    <property type="match status" value="1"/>
</dbReference>
<dbReference type="EMBL" id="JAUIZM010000010">
    <property type="protein sequence ID" value="KAK1359610.1"/>
    <property type="molecule type" value="Genomic_DNA"/>
</dbReference>
<reference evidence="1" key="1">
    <citation type="submission" date="2023-02" db="EMBL/GenBank/DDBJ databases">
        <title>Genome of toxic invasive species Heracleum sosnowskyi carries increased number of genes despite the absence of recent whole-genome duplications.</title>
        <authorList>
            <person name="Schelkunov M."/>
            <person name="Shtratnikova V."/>
            <person name="Makarenko M."/>
            <person name="Klepikova A."/>
            <person name="Omelchenko D."/>
            <person name="Novikova G."/>
            <person name="Obukhova E."/>
            <person name="Bogdanov V."/>
            <person name="Penin A."/>
            <person name="Logacheva M."/>
        </authorList>
    </citation>
    <scope>NUCLEOTIDE SEQUENCE</scope>
    <source>
        <strain evidence="1">Hsosn_3</strain>
        <tissue evidence="1">Leaf</tissue>
    </source>
</reference>
<gene>
    <name evidence="1" type="ORF">POM88_044084</name>
</gene>
<sequence length="112" mass="12477">MCVHLVTRAFTNCSDAVRSLAVMPGSRFVSASDDGLWTLDGKLESTMVGHTFIVYSVDGNVSGVLLSVVARIVLQKYGEDVHSIKTNYNIISFEKATWFPMIKRRLQLHNQS</sequence>
<name>A0AAD8M2K1_9APIA</name>
<proteinExistence type="predicted"/>
<dbReference type="InterPro" id="IPR015943">
    <property type="entry name" value="WD40/YVTN_repeat-like_dom_sf"/>
</dbReference>
<evidence type="ECO:0000313" key="1">
    <source>
        <dbReference type="EMBL" id="KAK1359610.1"/>
    </source>
</evidence>
<evidence type="ECO:0000313" key="2">
    <source>
        <dbReference type="Proteomes" id="UP001237642"/>
    </source>
</evidence>
<dbReference type="SUPFAM" id="SSF50978">
    <property type="entry name" value="WD40 repeat-like"/>
    <property type="match status" value="1"/>
</dbReference>
<organism evidence="1 2">
    <name type="scientific">Heracleum sosnowskyi</name>
    <dbReference type="NCBI Taxonomy" id="360622"/>
    <lineage>
        <taxon>Eukaryota</taxon>
        <taxon>Viridiplantae</taxon>
        <taxon>Streptophyta</taxon>
        <taxon>Embryophyta</taxon>
        <taxon>Tracheophyta</taxon>
        <taxon>Spermatophyta</taxon>
        <taxon>Magnoliopsida</taxon>
        <taxon>eudicotyledons</taxon>
        <taxon>Gunneridae</taxon>
        <taxon>Pentapetalae</taxon>
        <taxon>asterids</taxon>
        <taxon>campanulids</taxon>
        <taxon>Apiales</taxon>
        <taxon>Apiaceae</taxon>
        <taxon>Apioideae</taxon>
        <taxon>apioid superclade</taxon>
        <taxon>Tordylieae</taxon>
        <taxon>Tordyliinae</taxon>
        <taxon>Heracleum</taxon>
    </lineage>
</organism>
<keyword evidence="2" id="KW-1185">Reference proteome</keyword>
<comment type="caution">
    <text evidence="1">The sequence shown here is derived from an EMBL/GenBank/DDBJ whole genome shotgun (WGS) entry which is preliminary data.</text>
</comment>
<protein>
    <submittedName>
        <fullName evidence="1">Uncharacterized protein</fullName>
    </submittedName>
</protein>
<accession>A0AAD8M2K1</accession>
<reference evidence="1" key="2">
    <citation type="submission" date="2023-05" db="EMBL/GenBank/DDBJ databases">
        <authorList>
            <person name="Schelkunov M.I."/>
        </authorList>
    </citation>
    <scope>NUCLEOTIDE SEQUENCE</scope>
    <source>
        <strain evidence="1">Hsosn_3</strain>
        <tissue evidence="1">Leaf</tissue>
    </source>
</reference>
<dbReference type="InterPro" id="IPR036322">
    <property type="entry name" value="WD40_repeat_dom_sf"/>
</dbReference>
<dbReference type="AlphaFoldDB" id="A0AAD8M2K1"/>